<dbReference type="Ensembl" id="ENSSTUT00000076708.1">
    <property type="protein sequence ID" value="ENSSTUP00000072291.1"/>
    <property type="gene ID" value="ENSSTUG00000031487.1"/>
</dbReference>
<evidence type="ECO:0000313" key="9">
    <source>
        <dbReference type="Proteomes" id="UP000472277"/>
    </source>
</evidence>
<evidence type="ECO:0000256" key="1">
    <source>
        <dbReference type="ARBA" id="ARBA00023180"/>
    </source>
</evidence>
<dbReference type="InterPro" id="IPR001039">
    <property type="entry name" value="MHC_I_a_a1/a2"/>
</dbReference>
<protein>
    <submittedName>
        <fullName evidence="8">Major histocompatibility complex class I-related gene protein-like</fullName>
    </submittedName>
</protein>
<dbReference type="GO" id="GO:0006955">
    <property type="term" value="P:immune response"/>
    <property type="evidence" value="ECO:0007669"/>
    <property type="project" value="TreeGrafter"/>
</dbReference>
<feature type="compositionally biased region" description="Polar residues" evidence="4">
    <location>
        <begin position="398"/>
        <end position="409"/>
    </location>
</feature>
<evidence type="ECO:0000256" key="2">
    <source>
        <dbReference type="ARBA" id="ARBA00023319"/>
    </source>
</evidence>
<feature type="signal peptide" evidence="6">
    <location>
        <begin position="1"/>
        <end position="19"/>
    </location>
</feature>
<feature type="compositionally biased region" description="Low complexity" evidence="4">
    <location>
        <begin position="410"/>
        <end position="425"/>
    </location>
</feature>
<dbReference type="Pfam" id="PF00129">
    <property type="entry name" value="MHC_I"/>
    <property type="match status" value="1"/>
</dbReference>
<dbReference type="InterPro" id="IPR011161">
    <property type="entry name" value="MHC_I-like_Ag-recog"/>
</dbReference>
<keyword evidence="5" id="KW-1133">Transmembrane helix</keyword>
<dbReference type="GO" id="GO:0005615">
    <property type="term" value="C:extracellular space"/>
    <property type="evidence" value="ECO:0007669"/>
    <property type="project" value="TreeGrafter"/>
</dbReference>
<dbReference type="InParanoid" id="A0A674BMN2"/>
<evidence type="ECO:0000313" key="8">
    <source>
        <dbReference type="Ensembl" id="ENSSTUP00000072291.1"/>
    </source>
</evidence>
<evidence type="ECO:0000256" key="4">
    <source>
        <dbReference type="SAM" id="MobiDB-lite"/>
    </source>
</evidence>
<sequence>MYTFMLFVFYLSTECIVQSQSEIYSLNYIYTALSKPVELPGIHEFTAMGLMNNRQIDYYDSVDKKKIPKQDWMREKLPADYWEKGTQSRKSKEQWFKVNVNILMERMRHNNTGVRILQWKHGCEVDKQPDGTLKFIKGTDQYSYDGDDFLAFDDVTMQWVAPVDQALPTKRKWDGVQILNQYTKGYLEKECVDWLSKFMEYGEKHFSSADSPPIINVFANKAKTAGNVHLTCMATGFYPKDVIIHFKKNGVQLTEDDGVLSTGARPNNDDTYQIRISVQIPEADKQTYECFVNHITLKEQIVVKWDGTCRDFSQSTVPIIAIIIIGGSVAIGIIILLFLWKKGKICAGNTGAPPPTGIQASLIGNGNGATNLILTTTPSNGNGATYYNMIHTPSNGNGATNLILTTPPMTTDGASSTSSDSGQGSNEHPEREAMLTNGVGEDGGSSNSSDSGKGSQKERSSDGASEEEVKTPMLPN</sequence>
<evidence type="ECO:0000259" key="7">
    <source>
        <dbReference type="PROSITE" id="PS50835"/>
    </source>
</evidence>
<dbReference type="InterPro" id="IPR013783">
    <property type="entry name" value="Ig-like_fold"/>
</dbReference>
<name>A0A674BMN2_SALTR</name>
<keyword evidence="5" id="KW-0472">Membrane</keyword>
<feature type="chain" id="PRO_5025480149" evidence="6">
    <location>
        <begin position="20"/>
        <end position="476"/>
    </location>
</feature>
<reference evidence="8" key="1">
    <citation type="submission" date="2025-08" db="UniProtKB">
        <authorList>
            <consortium name="Ensembl"/>
        </authorList>
    </citation>
    <scope>IDENTIFICATION</scope>
</reference>
<feature type="region of interest" description="Disordered" evidence="4">
    <location>
        <begin position="398"/>
        <end position="476"/>
    </location>
</feature>
<dbReference type="FunFam" id="3.30.500.10:FF:000005">
    <property type="entry name" value="MHC class I antigen ZKA transcript variant 1"/>
    <property type="match status" value="1"/>
</dbReference>
<dbReference type="SMART" id="SM00407">
    <property type="entry name" value="IGc1"/>
    <property type="match status" value="1"/>
</dbReference>
<dbReference type="GO" id="GO:0009897">
    <property type="term" value="C:external side of plasma membrane"/>
    <property type="evidence" value="ECO:0007669"/>
    <property type="project" value="TreeGrafter"/>
</dbReference>
<accession>A0A674BMN2</accession>
<keyword evidence="2" id="KW-0393">Immunoglobulin domain</keyword>
<organism evidence="8 9">
    <name type="scientific">Salmo trutta</name>
    <name type="common">Brown trout</name>
    <dbReference type="NCBI Taxonomy" id="8032"/>
    <lineage>
        <taxon>Eukaryota</taxon>
        <taxon>Metazoa</taxon>
        <taxon>Chordata</taxon>
        <taxon>Craniata</taxon>
        <taxon>Vertebrata</taxon>
        <taxon>Euteleostomi</taxon>
        <taxon>Actinopterygii</taxon>
        <taxon>Neopterygii</taxon>
        <taxon>Teleostei</taxon>
        <taxon>Protacanthopterygii</taxon>
        <taxon>Salmoniformes</taxon>
        <taxon>Salmonidae</taxon>
        <taxon>Salmoninae</taxon>
        <taxon>Salmo</taxon>
    </lineage>
</organism>
<feature type="domain" description="Ig-like" evidence="7">
    <location>
        <begin position="212"/>
        <end position="302"/>
    </location>
</feature>
<dbReference type="InterPro" id="IPR036179">
    <property type="entry name" value="Ig-like_dom_sf"/>
</dbReference>
<proteinExistence type="inferred from homology"/>
<dbReference type="PRINTS" id="PR01638">
    <property type="entry name" value="MHCCLASSI"/>
</dbReference>
<keyword evidence="5" id="KW-0812">Transmembrane</keyword>
<keyword evidence="9" id="KW-1185">Reference proteome</keyword>
<feature type="transmembrane region" description="Helical" evidence="5">
    <location>
        <begin position="319"/>
        <end position="340"/>
    </location>
</feature>
<dbReference type="PANTHER" id="PTHR16675:SF193">
    <property type="entry name" value="LOC571647 PROTEIN-RELATED"/>
    <property type="match status" value="1"/>
</dbReference>
<dbReference type="Gene3D" id="3.30.500.10">
    <property type="entry name" value="MHC class I-like antigen recognition-like"/>
    <property type="match status" value="1"/>
</dbReference>
<dbReference type="InterPro" id="IPR003006">
    <property type="entry name" value="Ig/MHC_CS"/>
</dbReference>
<dbReference type="SUPFAM" id="SSF54452">
    <property type="entry name" value="MHC antigen-recognition domain"/>
    <property type="match status" value="1"/>
</dbReference>
<dbReference type="Proteomes" id="UP000472277">
    <property type="component" value="Chromosome 36"/>
</dbReference>
<dbReference type="InterPro" id="IPR003597">
    <property type="entry name" value="Ig_C1-set"/>
</dbReference>
<dbReference type="Pfam" id="PF07654">
    <property type="entry name" value="C1-set"/>
    <property type="match status" value="1"/>
</dbReference>
<dbReference type="Gene3D" id="2.60.40.10">
    <property type="entry name" value="Immunoglobulins"/>
    <property type="match status" value="1"/>
</dbReference>
<dbReference type="AlphaFoldDB" id="A0A674BMN2"/>
<dbReference type="PROSITE" id="PS00290">
    <property type="entry name" value="IG_MHC"/>
    <property type="match status" value="1"/>
</dbReference>
<dbReference type="InterPro" id="IPR037055">
    <property type="entry name" value="MHC_I-like_Ag-recog_sf"/>
</dbReference>
<comment type="similarity">
    <text evidence="3">Belongs to the MHC class I family.</text>
</comment>
<keyword evidence="6" id="KW-0732">Signal</keyword>
<dbReference type="InterPro" id="IPR007110">
    <property type="entry name" value="Ig-like_dom"/>
</dbReference>
<gene>
    <name evidence="8" type="primary">LOC115175891</name>
</gene>
<feature type="compositionally biased region" description="Low complexity" evidence="4">
    <location>
        <begin position="444"/>
        <end position="454"/>
    </location>
</feature>
<dbReference type="InterPro" id="IPR050208">
    <property type="entry name" value="MHC_class-I_related"/>
</dbReference>
<dbReference type="PANTHER" id="PTHR16675">
    <property type="entry name" value="MHC CLASS I-RELATED"/>
    <property type="match status" value="1"/>
</dbReference>
<dbReference type="InterPro" id="IPR011162">
    <property type="entry name" value="MHC_I/II-like_Ag-recog"/>
</dbReference>
<dbReference type="GeneTree" id="ENSGT01150000287002"/>
<keyword evidence="1" id="KW-0325">Glycoprotein</keyword>
<dbReference type="SUPFAM" id="SSF48726">
    <property type="entry name" value="Immunoglobulin"/>
    <property type="match status" value="1"/>
</dbReference>
<evidence type="ECO:0000256" key="6">
    <source>
        <dbReference type="SAM" id="SignalP"/>
    </source>
</evidence>
<dbReference type="FunCoup" id="A0A674BMN2">
    <property type="interactions" value="813"/>
</dbReference>
<evidence type="ECO:0000256" key="5">
    <source>
        <dbReference type="SAM" id="Phobius"/>
    </source>
</evidence>
<dbReference type="PROSITE" id="PS50835">
    <property type="entry name" value="IG_LIKE"/>
    <property type="match status" value="1"/>
</dbReference>
<reference evidence="8" key="2">
    <citation type="submission" date="2025-09" db="UniProtKB">
        <authorList>
            <consortium name="Ensembl"/>
        </authorList>
    </citation>
    <scope>IDENTIFICATION</scope>
</reference>
<evidence type="ECO:0000256" key="3">
    <source>
        <dbReference type="RuleBase" id="RU004439"/>
    </source>
</evidence>